<protein>
    <submittedName>
        <fullName evidence="6">AMP-binding protein</fullName>
    </submittedName>
</protein>
<accession>A0A0T6BAZ6</accession>
<keyword evidence="2" id="KW-0597">Phosphoprotein</keyword>
<sequence>MGDVTYHITAGMDQLRQQDKVPIGLPINNTIIYILDPNLHPVKIGDVGELYVSGLNVADGYVGDRDPDKFIKNHLTANPTYAKLYRTGDFARIQNGVIIYEGRTDSQVKIRGHRVNLLEVENAIISIEGIQNATVLCYKPEQISQTLLAFVLTRVTTNEHHIEEFLRKKLPAYMVPQVIILDKIPLLVNGKVDRQLLLKLYDNANSNENSLQANIDYKDIPQEKIKAATVLFEAVASILNRAAKTTICIDANFYNIGGNSLNSIYTIMALSEKGYNISIGDFIAAKNLGEVLDKIDNNQGSFSISQQPMQTSYTAELLKDEHKADVLEIISSSFYEKGDLEQWVMPNNFVEDYWNMIDGIWKPLVDNALCFVAKNKDGCIDGVALNYDAENKPKARISAKLDIVFGFLETIECPVRYNTLINLFDHNSFTYCEFQG</sequence>
<evidence type="ECO:0000259" key="4">
    <source>
        <dbReference type="Pfam" id="PF00550"/>
    </source>
</evidence>
<evidence type="ECO:0000259" key="5">
    <source>
        <dbReference type="Pfam" id="PF13193"/>
    </source>
</evidence>
<evidence type="ECO:0000313" key="6">
    <source>
        <dbReference type="EMBL" id="KRT84498.1"/>
    </source>
</evidence>
<dbReference type="PANTHER" id="PTHR44845">
    <property type="entry name" value="CARRIER DOMAIN-CONTAINING PROTEIN"/>
    <property type="match status" value="1"/>
</dbReference>
<dbReference type="Gene3D" id="1.10.1200.10">
    <property type="entry name" value="ACP-like"/>
    <property type="match status" value="1"/>
</dbReference>
<comment type="caution">
    <text evidence="6">The sequence shown here is derived from an EMBL/GenBank/DDBJ whole genome shotgun (WGS) entry which is preliminary data.</text>
</comment>
<dbReference type="AlphaFoldDB" id="A0A0T6BAZ6"/>
<dbReference type="InterPro" id="IPR036736">
    <property type="entry name" value="ACP-like_sf"/>
</dbReference>
<evidence type="ECO:0000256" key="1">
    <source>
        <dbReference type="ARBA" id="ARBA00022450"/>
    </source>
</evidence>
<dbReference type="InterPro" id="IPR045851">
    <property type="entry name" value="AMP-bd_C_sf"/>
</dbReference>
<dbReference type="Pfam" id="PF00550">
    <property type="entry name" value="PP-binding"/>
    <property type="match status" value="1"/>
</dbReference>
<name>A0A0T6BAZ6_9SCAR</name>
<reference evidence="6 7" key="1">
    <citation type="submission" date="2015-09" db="EMBL/GenBank/DDBJ databases">
        <title>Draft genome of the scarab beetle Oryctes borbonicus.</title>
        <authorList>
            <person name="Meyer J.M."/>
            <person name="Markov G.V."/>
            <person name="Baskaran P."/>
            <person name="Herrmann M."/>
            <person name="Sommer R.J."/>
            <person name="Roedelsperger C."/>
        </authorList>
    </citation>
    <scope>NUCLEOTIDE SEQUENCE [LARGE SCALE GENOMIC DNA]</scope>
    <source>
        <strain evidence="6">OB123</strain>
        <tissue evidence="6">Whole animal</tissue>
    </source>
</reference>
<keyword evidence="7" id="KW-1185">Reference proteome</keyword>
<gene>
    <name evidence="6" type="ORF">AMK59_1838</name>
</gene>
<keyword evidence="1" id="KW-0596">Phosphopantetheine</keyword>
<feature type="domain" description="AMP-dependent synthetase/ligase" evidence="3">
    <location>
        <begin position="12"/>
        <end position="61"/>
    </location>
</feature>
<evidence type="ECO:0000256" key="2">
    <source>
        <dbReference type="ARBA" id="ARBA00022553"/>
    </source>
</evidence>
<dbReference type="InterPro" id="IPR009081">
    <property type="entry name" value="PP-bd_ACP"/>
</dbReference>
<dbReference type="InterPro" id="IPR000873">
    <property type="entry name" value="AMP-dep_synth/lig_dom"/>
</dbReference>
<proteinExistence type="predicted"/>
<dbReference type="SUPFAM" id="SSF56801">
    <property type="entry name" value="Acetyl-CoA synthetase-like"/>
    <property type="match status" value="1"/>
</dbReference>
<feature type="domain" description="Carrier" evidence="4">
    <location>
        <begin position="231"/>
        <end position="293"/>
    </location>
</feature>
<dbReference type="Gene3D" id="3.40.630.30">
    <property type="match status" value="1"/>
</dbReference>
<feature type="domain" description="AMP-binding enzyme C-terminal" evidence="5">
    <location>
        <begin position="119"/>
        <end position="191"/>
    </location>
</feature>
<dbReference type="Gene3D" id="3.30.300.30">
    <property type="match status" value="1"/>
</dbReference>
<dbReference type="InterPro" id="IPR042099">
    <property type="entry name" value="ANL_N_sf"/>
</dbReference>
<dbReference type="PANTHER" id="PTHR44845:SF6">
    <property type="entry name" value="BETA-ALANINE-ACTIVATING ENZYME"/>
    <property type="match status" value="1"/>
</dbReference>
<dbReference type="Pfam" id="PF13193">
    <property type="entry name" value="AMP-binding_C"/>
    <property type="match status" value="1"/>
</dbReference>
<dbReference type="InterPro" id="IPR025110">
    <property type="entry name" value="AMP-bd_C"/>
</dbReference>
<dbReference type="EMBL" id="LJIG01002442">
    <property type="protein sequence ID" value="KRT84498.1"/>
    <property type="molecule type" value="Genomic_DNA"/>
</dbReference>
<organism evidence="6 7">
    <name type="scientific">Oryctes borbonicus</name>
    <dbReference type="NCBI Taxonomy" id="1629725"/>
    <lineage>
        <taxon>Eukaryota</taxon>
        <taxon>Metazoa</taxon>
        <taxon>Ecdysozoa</taxon>
        <taxon>Arthropoda</taxon>
        <taxon>Hexapoda</taxon>
        <taxon>Insecta</taxon>
        <taxon>Pterygota</taxon>
        <taxon>Neoptera</taxon>
        <taxon>Endopterygota</taxon>
        <taxon>Coleoptera</taxon>
        <taxon>Polyphaga</taxon>
        <taxon>Scarabaeiformia</taxon>
        <taxon>Scarabaeidae</taxon>
        <taxon>Dynastinae</taxon>
        <taxon>Oryctes</taxon>
    </lineage>
</organism>
<dbReference type="OrthoDB" id="416786at2759"/>
<dbReference type="Proteomes" id="UP000051574">
    <property type="component" value="Unassembled WGS sequence"/>
</dbReference>
<evidence type="ECO:0000259" key="3">
    <source>
        <dbReference type="Pfam" id="PF00501"/>
    </source>
</evidence>
<dbReference type="Pfam" id="PF00501">
    <property type="entry name" value="AMP-binding"/>
    <property type="match status" value="1"/>
</dbReference>
<dbReference type="SUPFAM" id="SSF47336">
    <property type="entry name" value="ACP-like"/>
    <property type="match status" value="1"/>
</dbReference>
<dbReference type="Gene3D" id="3.40.50.12780">
    <property type="entry name" value="N-terminal domain of ligase-like"/>
    <property type="match status" value="1"/>
</dbReference>
<evidence type="ECO:0000313" key="7">
    <source>
        <dbReference type="Proteomes" id="UP000051574"/>
    </source>
</evidence>